<evidence type="ECO:0000313" key="1">
    <source>
        <dbReference type="EMBL" id="BBM35435.1"/>
    </source>
</evidence>
<dbReference type="STRING" id="714315.GCA_000516535_00361"/>
<accession>A0A510JB71</accession>
<sequence length="65" mass="7905">MRRETKRTFELVRKVLLTGSEITEDDGEFLRRNPELFANFKFKKVRRADPKWRLLLNNKKIKVEV</sequence>
<dbReference type="AlphaFoldDB" id="A0A510JB71"/>
<dbReference type="RefSeq" id="WP_026737001.1">
    <property type="nucleotide sequence ID" value="NZ_AP019822.1"/>
</dbReference>
<dbReference type="KEGG" id="lgo:JCM16774_0348"/>
<organism evidence="1 2">
    <name type="scientific">Pseudoleptotrichia goodfellowii</name>
    <dbReference type="NCBI Taxonomy" id="157692"/>
    <lineage>
        <taxon>Bacteria</taxon>
        <taxon>Fusobacteriati</taxon>
        <taxon>Fusobacteriota</taxon>
        <taxon>Fusobacteriia</taxon>
        <taxon>Fusobacteriales</taxon>
        <taxon>Leptotrichiaceae</taxon>
        <taxon>Pseudoleptotrichia</taxon>
    </lineage>
</organism>
<reference evidence="1 2" key="1">
    <citation type="submission" date="2019-07" db="EMBL/GenBank/DDBJ databases">
        <title>Complete Genome Sequence of Leptotrichia goodfellowii Strain JCM 16774.</title>
        <authorList>
            <person name="Watanabe S."/>
            <person name="Cui L."/>
        </authorList>
    </citation>
    <scope>NUCLEOTIDE SEQUENCE [LARGE SCALE GENOMIC DNA]</scope>
    <source>
        <strain evidence="1 2">JCM16774</strain>
    </source>
</reference>
<protein>
    <submittedName>
        <fullName evidence="1">Uncharacterized protein</fullName>
    </submittedName>
</protein>
<name>A0A510JB71_9FUSO</name>
<dbReference type="Proteomes" id="UP000321606">
    <property type="component" value="Chromosome"/>
</dbReference>
<evidence type="ECO:0000313" key="2">
    <source>
        <dbReference type="Proteomes" id="UP000321606"/>
    </source>
</evidence>
<proteinExistence type="predicted"/>
<gene>
    <name evidence="1" type="ORF">JCM16774_0348</name>
</gene>
<dbReference type="EMBL" id="AP019822">
    <property type="protein sequence ID" value="BBM35435.1"/>
    <property type="molecule type" value="Genomic_DNA"/>
</dbReference>